<feature type="compositionally biased region" description="Polar residues" evidence="1">
    <location>
        <begin position="245"/>
        <end position="259"/>
    </location>
</feature>
<gene>
    <name evidence="2" type="ORF">M5K25_003465</name>
</gene>
<dbReference type="Proteomes" id="UP001552299">
    <property type="component" value="Unassembled WGS sequence"/>
</dbReference>
<dbReference type="AlphaFoldDB" id="A0ABD0VJC6"/>
<feature type="region of interest" description="Disordered" evidence="1">
    <location>
        <begin position="240"/>
        <end position="259"/>
    </location>
</feature>
<comment type="caution">
    <text evidence="2">The sequence shown here is derived from an EMBL/GenBank/DDBJ whole genome shotgun (WGS) entry which is preliminary data.</text>
</comment>
<dbReference type="EMBL" id="JANQDX010000004">
    <property type="protein sequence ID" value="KAL0925155.1"/>
    <property type="molecule type" value="Genomic_DNA"/>
</dbReference>
<feature type="region of interest" description="Disordered" evidence="1">
    <location>
        <begin position="68"/>
        <end position="110"/>
    </location>
</feature>
<organism evidence="2 3">
    <name type="scientific">Dendrobium thyrsiflorum</name>
    <name type="common">Pinecone-like raceme dendrobium</name>
    <name type="synonym">Orchid</name>
    <dbReference type="NCBI Taxonomy" id="117978"/>
    <lineage>
        <taxon>Eukaryota</taxon>
        <taxon>Viridiplantae</taxon>
        <taxon>Streptophyta</taxon>
        <taxon>Embryophyta</taxon>
        <taxon>Tracheophyta</taxon>
        <taxon>Spermatophyta</taxon>
        <taxon>Magnoliopsida</taxon>
        <taxon>Liliopsida</taxon>
        <taxon>Asparagales</taxon>
        <taxon>Orchidaceae</taxon>
        <taxon>Epidendroideae</taxon>
        <taxon>Malaxideae</taxon>
        <taxon>Dendrobiinae</taxon>
        <taxon>Dendrobium</taxon>
    </lineage>
</organism>
<reference evidence="2 3" key="1">
    <citation type="journal article" date="2024" name="Plant Biotechnol. J.">
        <title>Dendrobium thyrsiflorum genome and its molecular insights into genes involved in important horticultural traits.</title>
        <authorList>
            <person name="Chen B."/>
            <person name="Wang J.Y."/>
            <person name="Zheng P.J."/>
            <person name="Li K.L."/>
            <person name="Liang Y.M."/>
            <person name="Chen X.F."/>
            <person name="Zhang C."/>
            <person name="Zhao X."/>
            <person name="He X."/>
            <person name="Zhang G.Q."/>
            <person name="Liu Z.J."/>
            <person name="Xu Q."/>
        </authorList>
    </citation>
    <scope>NUCLEOTIDE SEQUENCE [LARGE SCALE GENOMIC DNA]</scope>
    <source>
        <strain evidence="2">GZMU011</strain>
    </source>
</reference>
<protein>
    <submittedName>
        <fullName evidence="2">Uncharacterized protein</fullName>
    </submittedName>
</protein>
<keyword evidence="3" id="KW-1185">Reference proteome</keyword>
<name>A0ABD0VJC6_DENTH</name>
<evidence type="ECO:0000313" key="3">
    <source>
        <dbReference type="Proteomes" id="UP001552299"/>
    </source>
</evidence>
<evidence type="ECO:0000256" key="1">
    <source>
        <dbReference type="SAM" id="MobiDB-lite"/>
    </source>
</evidence>
<accession>A0ABD0VJC6</accession>
<proteinExistence type="predicted"/>
<sequence>MTTPEKKECPAYNKSPDSPVIHWKRWSQLRDDLELDENDDYYDDDDEVKGYIDPMDVEVVRMVDHVPQRANQRHTRGSAILSLQNEEQLRDDQEQAASINKAPEPEGIEEEEAEEVVKILQLEMQSMQHKKDQEIHHLNVRLDEMSNMMKQLFGQLGMMTTINQPPVANAQGIVQTTLDRRLEELQEPTLITSKEDEIGESKMWDVAGDGFECLDDMGLLEVANLSLDEPELEAMIFNDDDIEGQRSTTESNSIIPSIE</sequence>
<evidence type="ECO:0000313" key="2">
    <source>
        <dbReference type="EMBL" id="KAL0925155.1"/>
    </source>
</evidence>